<organism evidence="2 3">
    <name type="scientific">Callithrix jacchus</name>
    <name type="common">White-tufted-ear marmoset</name>
    <name type="synonym">Simia Jacchus</name>
    <dbReference type="NCBI Taxonomy" id="9483"/>
    <lineage>
        <taxon>Eukaryota</taxon>
        <taxon>Metazoa</taxon>
        <taxon>Chordata</taxon>
        <taxon>Craniata</taxon>
        <taxon>Vertebrata</taxon>
        <taxon>Euteleostomi</taxon>
        <taxon>Mammalia</taxon>
        <taxon>Eutheria</taxon>
        <taxon>Euarchontoglires</taxon>
        <taxon>Primates</taxon>
        <taxon>Haplorrhini</taxon>
        <taxon>Platyrrhini</taxon>
        <taxon>Cebidae</taxon>
        <taxon>Callitrichinae</taxon>
        <taxon>Callithrix</taxon>
        <taxon>Callithrix</taxon>
    </lineage>
</organism>
<reference evidence="2" key="2">
    <citation type="submission" date="2025-08" db="UniProtKB">
        <authorList>
            <consortium name="Ensembl"/>
        </authorList>
    </citation>
    <scope>IDENTIFICATION</scope>
</reference>
<dbReference type="Ensembl" id="ENSCJAT00000068296.2">
    <property type="protein sequence ID" value="ENSCJAP00000052959.2"/>
    <property type="gene ID" value="ENSCJAG00000071314.1"/>
</dbReference>
<protein>
    <submittedName>
        <fullName evidence="2">Uncharacterized protein</fullName>
    </submittedName>
</protein>
<evidence type="ECO:0000256" key="1">
    <source>
        <dbReference type="SAM" id="MobiDB-lite"/>
    </source>
</evidence>
<dbReference type="Bgee" id="ENSCJAG00000065569">
    <property type="expression patterns" value="Expressed in liver and 6 other cell types or tissues"/>
</dbReference>
<proteinExistence type="predicted"/>
<sequence>MSQSVMPALPEIQRGPARKSGSFNHQLRNYFSPQDHCTGILDYLCIKRPLRLESIDLK</sequence>
<dbReference type="Proteomes" id="UP000008225">
    <property type="component" value="Chromosome 7"/>
</dbReference>
<dbReference type="InParanoid" id="A0A2R8M358"/>
<feature type="region of interest" description="Disordered" evidence="1">
    <location>
        <begin position="1"/>
        <end position="24"/>
    </location>
</feature>
<dbReference type="AlphaFoldDB" id="A0A2R8M358"/>
<name>A0A2R8M358_CALJA</name>
<evidence type="ECO:0000313" key="2">
    <source>
        <dbReference type="Ensembl" id="ENSCJAP00000052959.2"/>
    </source>
</evidence>
<dbReference type="GeneTree" id="ENSGT00910000147271"/>
<accession>A0A2R8M358</accession>
<reference evidence="2" key="3">
    <citation type="submission" date="2025-09" db="UniProtKB">
        <authorList>
            <consortium name="Ensembl"/>
        </authorList>
    </citation>
    <scope>IDENTIFICATION</scope>
</reference>
<evidence type="ECO:0000313" key="3">
    <source>
        <dbReference type="Proteomes" id="UP000008225"/>
    </source>
</evidence>
<keyword evidence="3" id="KW-1185">Reference proteome</keyword>
<reference evidence="2" key="1">
    <citation type="submission" date="2009-03" db="EMBL/GenBank/DDBJ databases">
        <authorList>
            <person name="Warren W."/>
            <person name="Ye L."/>
            <person name="Minx P."/>
            <person name="Worley K."/>
            <person name="Gibbs R."/>
            <person name="Wilson R.K."/>
        </authorList>
    </citation>
    <scope>NUCLEOTIDE SEQUENCE [LARGE SCALE GENOMIC DNA]</scope>
</reference>